<feature type="region of interest" description="Disordered" evidence="1">
    <location>
        <begin position="1"/>
        <end position="23"/>
    </location>
</feature>
<gene>
    <name evidence="3" type="ORF">FCC1311_083022</name>
</gene>
<dbReference type="AlphaFoldDB" id="A0A2R5GMG5"/>
<evidence type="ECO:0000313" key="3">
    <source>
        <dbReference type="EMBL" id="GBG32077.1"/>
    </source>
</evidence>
<evidence type="ECO:0000256" key="1">
    <source>
        <dbReference type="SAM" id="MobiDB-lite"/>
    </source>
</evidence>
<feature type="transmembrane region" description="Helical" evidence="2">
    <location>
        <begin position="95"/>
        <end position="113"/>
    </location>
</feature>
<protein>
    <submittedName>
        <fullName evidence="3">Uncharacterized protein</fullName>
    </submittedName>
</protein>
<name>A0A2R5GMG5_9STRA</name>
<feature type="compositionally biased region" description="Low complexity" evidence="1">
    <location>
        <begin position="11"/>
        <end position="20"/>
    </location>
</feature>
<keyword evidence="2" id="KW-1133">Transmembrane helix</keyword>
<organism evidence="3 4">
    <name type="scientific">Hondaea fermentalgiana</name>
    <dbReference type="NCBI Taxonomy" id="2315210"/>
    <lineage>
        <taxon>Eukaryota</taxon>
        <taxon>Sar</taxon>
        <taxon>Stramenopiles</taxon>
        <taxon>Bigyra</taxon>
        <taxon>Labyrinthulomycetes</taxon>
        <taxon>Thraustochytrida</taxon>
        <taxon>Thraustochytriidae</taxon>
        <taxon>Hondaea</taxon>
    </lineage>
</organism>
<dbReference type="Proteomes" id="UP000241890">
    <property type="component" value="Unassembled WGS sequence"/>
</dbReference>
<evidence type="ECO:0000313" key="4">
    <source>
        <dbReference type="Proteomes" id="UP000241890"/>
    </source>
</evidence>
<feature type="transmembrane region" description="Helical" evidence="2">
    <location>
        <begin position="151"/>
        <end position="169"/>
    </location>
</feature>
<keyword evidence="2" id="KW-0472">Membrane</keyword>
<proteinExistence type="predicted"/>
<dbReference type="InParanoid" id="A0A2R5GMG5"/>
<feature type="transmembrane region" description="Helical" evidence="2">
    <location>
        <begin position="49"/>
        <end position="75"/>
    </location>
</feature>
<keyword evidence="2" id="KW-0812">Transmembrane</keyword>
<sequence>MRSRHDGQRGTGAATAEAAAPGHEDIGKHAAESPLFSSSRTPSRETIRFVLASCGKAAFVQTVMLVVMLAIAYVVGAVSGSESATGVTRNVLFNAYQVFMISVAAVEVFLSGVKTQQAAAAGSQPPMASGNNDAQSLQGAVDPDEARMNRIFHMTILGALVAPFLFLYWRSEGTATDLAICLFTQWAAKAVCFVTFPREILTVGG</sequence>
<reference evidence="3 4" key="1">
    <citation type="submission" date="2017-12" db="EMBL/GenBank/DDBJ databases">
        <title>Sequencing, de novo assembly and annotation of complete genome of a new Thraustochytrid species, strain FCC1311.</title>
        <authorList>
            <person name="Sedici K."/>
            <person name="Godart F."/>
            <person name="Aiese Cigliano R."/>
            <person name="Sanseverino W."/>
            <person name="Barakat M."/>
            <person name="Ortet P."/>
            <person name="Marechal E."/>
            <person name="Cagnac O."/>
            <person name="Amato A."/>
        </authorList>
    </citation>
    <scope>NUCLEOTIDE SEQUENCE [LARGE SCALE GENOMIC DNA]</scope>
</reference>
<dbReference type="EMBL" id="BEYU01000114">
    <property type="protein sequence ID" value="GBG32077.1"/>
    <property type="molecule type" value="Genomic_DNA"/>
</dbReference>
<keyword evidence="4" id="KW-1185">Reference proteome</keyword>
<accession>A0A2R5GMG5</accession>
<comment type="caution">
    <text evidence="3">The sequence shown here is derived from an EMBL/GenBank/DDBJ whole genome shotgun (WGS) entry which is preliminary data.</text>
</comment>
<evidence type="ECO:0000256" key="2">
    <source>
        <dbReference type="SAM" id="Phobius"/>
    </source>
</evidence>